<evidence type="ECO:0000313" key="7">
    <source>
        <dbReference type="Proteomes" id="UP001358417"/>
    </source>
</evidence>
<feature type="compositionally biased region" description="Polar residues" evidence="4">
    <location>
        <begin position="42"/>
        <end position="54"/>
    </location>
</feature>
<keyword evidence="2 3" id="KW-0067">ATP-binding</keyword>
<dbReference type="InterPro" id="IPR017441">
    <property type="entry name" value="Protein_kinase_ATP_BS"/>
</dbReference>
<dbReference type="GO" id="GO:0004674">
    <property type="term" value="F:protein serine/threonine kinase activity"/>
    <property type="evidence" value="ECO:0007669"/>
    <property type="project" value="TreeGrafter"/>
</dbReference>
<feature type="domain" description="Protein kinase" evidence="5">
    <location>
        <begin position="406"/>
        <end position="746"/>
    </location>
</feature>
<feature type="binding site" evidence="3">
    <location>
        <position position="443"/>
    </location>
    <ligand>
        <name>ATP</name>
        <dbReference type="ChEBI" id="CHEBI:30616"/>
    </ligand>
</feature>
<dbReference type="SMART" id="SM00220">
    <property type="entry name" value="S_TKc"/>
    <property type="match status" value="1"/>
</dbReference>
<dbReference type="Gene3D" id="1.10.510.10">
    <property type="entry name" value="Transferase(Phosphotransferase) domain 1"/>
    <property type="match status" value="1"/>
</dbReference>
<dbReference type="AlphaFoldDB" id="A0AAV9NBJ3"/>
<protein>
    <recommendedName>
        <fullName evidence="5">Protein kinase domain-containing protein</fullName>
    </recommendedName>
</protein>
<dbReference type="Pfam" id="PF00069">
    <property type="entry name" value="Pkinase"/>
    <property type="match status" value="1"/>
</dbReference>
<feature type="compositionally biased region" description="Basic residues" evidence="4">
    <location>
        <begin position="822"/>
        <end position="832"/>
    </location>
</feature>
<evidence type="ECO:0000256" key="3">
    <source>
        <dbReference type="PROSITE-ProRule" id="PRU10141"/>
    </source>
</evidence>
<dbReference type="GO" id="GO:0005524">
    <property type="term" value="F:ATP binding"/>
    <property type="evidence" value="ECO:0007669"/>
    <property type="project" value="UniProtKB-UniRule"/>
</dbReference>
<dbReference type="PROSITE" id="PS00108">
    <property type="entry name" value="PROTEIN_KINASE_ST"/>
    <property type="match status" value="1"/>
</dbReference>
<feature type="compositionally biased region" description="Basic residues" evidence="4">
    <location>
        <begin position="551"/>
        <end position="560"/>
    </location>
</feature>
<dbReference type="InterPro" id="IPR000719">
    <property type="entry name" value="Prot_kinase_dom"/>
</dbReference>
<evidence type="ECO:0000256" key="2">
    <source>
        <dbReference type="ARBA" id="ARBA00022840"/>
    </source>
</evidence>
<dbReference type="PROSITE" id="PS00107">
    <property type="entry name" value="PROTEIN_KINASE_ATP"/>
    <property type="match status" value="1"/>
</dbReference>
<evidence type="ECO:0000259" key="5">
    <source>
        <dbReference type="PROSITE" id="PS50011"/>
    </source>
</evidence>
<dbReference type="RefSeq" id="XP_064706963.1">
    <property type="nucleotide sequence ID" value="XM_064845418.1"/>
</dbReference>
<comment type="caution">
    <text evidence="6">The sequence shown here is derived from an EMBL/GenBank/DDBJ whole genome shotgun (WGS) entry which is preliminary data.</text>
</comment>
<organism evidence="6 7">
    <name type="scientific">Exophiala bonariae</name>
    <dbReference type="NCBI Taxonomy" id="1690606"/>
    <lineage>
        <taxon>Eukaryota</taxon>
        <taxon>Fungi</taxon>
        <taxon>Dikarya</taxon>
        <taxon>Ascomycota</taxon>
        <taxon>Pezizomycotina</taxon>
        <taxon>Eurotiomycetes</taxon>
        <taxon>Chaetothyriomycetidae</taxon>
        <taxon>Chaetothyriales</taxon>
        <taxon>Herpotrichiellaceae</taxon>
        <taxon>Exophiala</taxon>
    </lineage>
</organism>
<feature type="compositionally biased region" description="Polar residues" evidence="4">
    <location>
        <begin position="802"/>
        <end position="816"/>
    </location>
</feature>
<dbReference type="SUPFAM" id="SSF56112">
    <property type="entry name" value="Protein kinase-like (PK-like)"/>
    <property type="match status" value="1"/>
</dbReference>
<feature type="compositionally biased region" description="Basic and acidic residues" evidence="4">
    <location>
        <begin position="540"/>
        <end position="550"/>
    </location>
</feature>
<dbReference type="InterPro" id="IPR011009">
    <property type="entry name" value="Kinase-like_dom_sf"/>
</dbReference>
<evidence type="ECO:0000256" key="4">
    <source>
        <dbReference type="SAM" id="MobiDB-lite"/>
    </source>
</evidence>
<accession>A0AAV9NBJ3</accession>
<dbReference type="GeneID" id="89970016"/>
<evidence type="ECO:0000313" key="6">
    <source>
        <dbReference type="EMBL" id="KAK5053838.1"/>
    </source>
</evidence>
<feature type="region of interest" description="Disordered" evidence="4">
    <location>
        <begin position="1"/>
        <end position="74"/>
    </location>
</feature>
<feature type="compositionally biased region" description="Basic residues" evidence="4">
    <location>
        <begin position="8"/>
        <end position="19"/>
    </location>
</feature>
<reference evidence="6 7" key="1">
    <citation type="submission" date="2023-08" db="EMBL/GenBank/DDBJ databases">
        <title>Black Yeasts Isolated from many extreme environments.</title>
        <authorList>
            <person name="Coleine C."/>
            <person name="Stajich J.E."/>
            <person name="Selbmann L."/>
        </authorList>
    </citation>
    <scope>NUCLEOTIDE SEQUENCE [LARGE SCALE GENOMIC DNA]</scope>
    <source>
        <strain evidence="6 7">CCFEE 5792</strain>
    </source>
</reference>
<dbReference type="PROSITE" id="PS50011">
    <property type="entry name" value="PROTEIN_KINASE_DOM"/>
    <property type="match status" value="1"/>
</dbReference>
<feature type="compositionally biased region" description="Basic and acidic residues" evidence="4">
    <location>
        <begin position="779"/>
        <end position="788"/>
    </location>
</feature>
<feature type="region of interest" description="Disordered" evidence="4">
    <location>
        <begin position="857"/>
        <end position="904"/>
    </location>
</feature>
<dbReference type="InterPro" id="IPR008271">
    <property type="entry name" value="Ser/Thr_kinase_AS"/>
</dbReference>
<dbReference type="CDD" id="cd00180">
    <property type="entry name" value="PKc"/>
    <property type="match status" value="1"/>
</dbReference>
<dbReference type="EMBL" id="JAVRRD010000011">
    <property type="protein sequence ID" value="KAK5053838.1"/>
    <property type="molecule type" value="Genomic_DNA"/>
</dbReference>
<feature type="region of interest" description="Disordered" evidence="4">
    <location>
        <begin position="764"/>
        <end position="835"/>
    </location>
</feature>
<dbReference type="Gene3D" id="3.30.200.20">
    <property type="entry name" value="Phosphorylase Kinase, domain 1"/>
    <property type="match status" value="1"/>
</dbReference>
<name>A0AAV9NBJ3_9EURO</name>
<keyword evidence="7" id="KW-1185">Reference proteome</keyword>
<proteinExistence type="predicted"/>
<dbReference type="Proteomes" id="UP001358417">
    <property type="component" value="Unassembled WGS sequence"/>
</dbReference>
<dbReference type="PANTHER" id="PTHR24359:SF1">
    <property type="entry name" value="INHIBITOR OF NUCLEAR FACTOR KAPPA-B KINASE EPSILON SUBUNIT HOMOLOG 1-RELATED"/>
    <property type="match status" value="1"/>
</dbReference>
<feature type="compositionally biased region" description="Low complexity" evidence="4">
    <location>
        <begin position="26"/>
        <end position="36"/>
    </location>
</feature>
<gene>
    <name evidence="6" type="ORF">LTR84_001800</name>
</gene>
<evidence type="ECO:0000256" key="1">
    <source>
        <dbReference type="ARBA" id="ARBA00022741"/>
    </source>
</evidence>
<sequence length="904" mass="102682">MLKIPLWKPRKVFQRKRKTKQQEPTSGNSGLSISSRSDIDGTPSSIDPASSRAFSSRDLPDLESTQKGAPYHDNELSANGIARALPERQPSFNKRMPAVRLPDLEHTVTPPDQTRIKASQTLCNLVINYYQEPVARIEDLLVDYEEETAFEELAGLATKELTAHTAGSAEAFYLKVGRFQLKRVDTETIAYRGILESSREWHEYVPWRIHQFLGNNRNVRFYLEIEWEYSSLQIKPVPDQEYKETICIAIENKIKRNWEGKVYVPRRDLDHIMTPDTISKLIRDDKSLHDGKFLIINGGKKLEERDNFLEFIDRIWLWGARLMAFCVYAELPLSCFYQMWEKKLRNTNLPLSDSDCPDPSYRRKFSMVVGISGGFAAHTFVMNEKSHPEHLHLPRDVVVPILFDKSNDESLLGKGGFGIVYEVRIDADHHSFSTMRDETFAFKKFYDLSARTQAEVANESSTLTRLAEVPHPNITTHLASWNQDGCCYMLFRRANCNLHTYMENPSPQLTKPTMLALLSQMRGLADGLRHIHNLGPSNLEPDRVDEDVKGKGKRKAGRRRQACFHHDLKPRNILVTVNPDTGDLLFSISDFGTARIGQILSGSAQHSFFPTRPSAGDAVYGAPDAILEGSTSRPYDMWSMGCMFLELLTWIVGLEEEDNVKNFADRRMTDATDPHGNQDQSFWCQDKGHNVHLKASVIRQLRILKDRCEGRGVLPHLVRVVGRLLNIRAQDRLNASELFNALDATMTQAEWDLKNEMFYIDSGSDTSQIAAPPSSIGDSDGHSRRPSIDSRAYPAQYGSHLTPDSRTNRRFTTSEVPETHGQRRQSIHGRHHSSPEAVAQPLLGLATRDIHNWMEQSSPTNEIETPTTPRIAISQANDELDYEDLPRNRSRTSVHDSPFADDSS</sequence>
<feature type="region of interest" description="Disordered" evidence="4">
    <location>
        <begin position="535"/>
        <end position="560"/>
    </location>
</feature>
<keyword evidence="1 3" id="KW-0547">Nucleotide-binding</keyword>
<dbReference type="PANTHER" id="PTHR24359">
    <property type="entry name" value="SERINE/THREONINE-PROTEIN KINASE SBK1"/>
    <property type="match status" value="1"/>
</dbReference>
<feature type="compositionally biased region" description="Polar residues" evidence="4">
    <location>
        <begin position="857"/>
        <end position="868"/>
    </location>
</feature>